<dbReference type="AlphaFoldDB" id="A0A1S1NTV5"/>
<protein>
    <submittedName>
        <fullName evidence="3">Fasciclin domain-containing protein</fullName>
    </submittedName>
</protein>
<feature type="signal peptide" evidence="2">
    <location>
        <begin position="1"/>
        <end position="24"/>
    </location>
</feature>
<keyword evidence="2" id="KW-0732">Signal</keyword>
<dbReference type="InterPro" id="IPR050904">
    <property type="entry name" value="Adhesion/Biosynth-related"/>
</dbReference>
<evidence type="ECO:0000256" key="2">
    <source>
        <dbReference type="SAM" id="SignalP"/>
    </source>
</evidence>
<dbReference type="SUPFAM" id="SSF82153">
    <property type="entry name" value="FAS1 domain"/>
    <property type="match status" value="1"/>
</dbReference>
<sequence>MIKRSITLTSLVLALSATSLSAQAASAGDASSPSLGQQQARHQQRHQSVRDQAQYDSLLQALKAKGDFSRLLDAFDRAGLTDLLSGDGPHTLFAPTDEAFAQMPEAQRQILNSDDTERLRKLLRYHLMPGLMPQEALGVVEHPQALTGQLKIQQQQGRATVNGADIAPSQIVTRNGIIHPINQVLMPYYEN</sequence>
<evidence type="ECO:0000256" key="1">
    <source>
        <dbReference type="SAM" id="MobiDB-lite"/>
    </source>
</evidence>
<dbReference type="KEGG" id="kuy:FY550_12385"/>
<dbReference type="Pfam" id="PF02469">
    <property type="entry name" value="Fasciclin"/>
    <property type="match status" value="1"/>
</dbReference>
<dbReference type="InterPro" id="IPR036378">
    <property type="entry name" value="FAS1_dom_sf"/>
</dbReference>
<dbReference type="OrthoDB" id="9800666at2"/>
<evidence type="ECO:0000313" key="4">
    <source>
        <dbReference type="Proteomes" id="UP000322553"/>
    </source>
</evidence>
<proteinExistence type="predicted"/>
<feature type="compositionally biased region" description="Low complexity" evidence="1">
    <location>
        <begin position="27"/>
        <end position="41"/>
    </location>
</feature>
<accession>A0A1S1NTV5</accession>
<dbReference type="EMBL" id="CP043420">
    <property type="protein sequence ID" value="QEL11855.1"/>
    <property type="molecule type" value="Genomic_DNA"/>
</dbReference>
<feature type="region of interest" description="Disordered" evidence="1">
    <location>
        <begin position="27"/>
        <end position="51"/>
    </location>
</feature>
<dbReference type="PANTHER" id="PTHR10900:SF77">
    <property type="entry name" value="FI19380P1"/>
    <property type="match status" value="1"/>
</dbReference>
<dbReference type="FunFam" id="2.30.180.10:FF:000032">
    <property type="entry name" value="Fasciclin domain-containing protein, putative"/>
    <property type="match status" value="1"/>
</dbReference>
<dbReference type="PROSITE" id="PS50213">
    <property type="entry name" value="FAS1"/>
    <property type="match status" value="1"/>
</dbReference>
<dbReference type="Gene3D" id="2.30.180.10">
    <property type="entry name" value="FAS1 domain"/>
    <property type="match status" value="1"/>
</dbReference>
<feature type="chain" id="PRO_5043747194" evidence="2">
    <location>
        <begin position="25"/>
        <end position="191"/>
    </location>
</feature>
<dbReference type="InterPro" id="IPR000782">
    <property type="entry name" value="FAS1_domain"/>
</dbReference>
<dbReference type="RefSeq" id="WP_070978684.1">
    <property type="nucleotide sequence ID" value="NZ_CP043420.1"/>
</dbReference>
<evidence type="ECO:0000313" key="3">
    <source>
        <dbReference type="EMBL" id="QEL11855.1"/>
    </source>
</evidence>
<dbReference type="PANTHER" id="PTHR10900">
    <property type="entry name" value="PERIOSTIN-RELATED"/>
    <property type="match status" value="1"/>
</dbReference>
<dbReference type="Proteomes" id="UP000322553">
    <property type="component" value="Chromosome"/>
</dbReference>
<organism evidence="3 4">
    <name type="scientific">Kushneria phosphatilytica</name>
    <dbReference type="NCBI Taxonomy" id="657387"/>
    <lineage>
        <taxon>Bacteria</taxon>
        <taxon>Pseudomonadati</taxon>
        <taxon>Pseudomonadota</taxon>
        <taxon>Gammaproteobacteria</taxon>
        <taxon>Oceanospirillales</taxon>
        <taxon>Halomonadaceae</taxon>
        <taxon>Kushneria</taxon>
    </lineage>
</organism>
<gene>
    <name evidence="3" type="ORF">FY550_12385</name>
</gene>
<name>A0A1S1NTV5_9GAMM</name>
<dbReference type="SMART" id="SM00554">
    <property type="entry name" value="FAS1"/>
    <property type="match status" value="1"/>
</dbReference>
<reference evidence="3 4" key="1">
    <citation type="submission" date="2019-08" db="EMBL/GenBank/DDBJ databases">
        <title>Complete genome sequence of Kushneria sp. YCWA18, a halophilic phosphate-solubilizing bacterium isolated from Daqiao saltern in China.</title>
        <authorList>
            <person name="Du G.-X."/>
            <person name="Qu L.-Y."/>
        </authorList>
    </citation>
    <scope>NUCLEOTIDE SEQUENCE [LARGE SCALE GENOMIC DNA]</scope>
    <source>
        <strain evidence="3 4">YCWA18</strain>
    </source>
</reference>
<keyword evidence="4" id="KW-1185">Reference proteome</keyword>
<dbReference type="STRING" id="657387.BH688_09285"/>